<sequence>MLGCNAANHTPIPDNLCYYKFTHVKEIYDSQDPEHFLSYRYDNMKLSKVEMDTLVAILEELNVEYLVTDGGDVLIKKTDIEDADGKADGQMFYYIDGLLIRRTGMH</sequence>
<comment type="caution">
    <text evidence="1">The sequence shown here is derived from an EMBL/GenBank/DDBJ whole genome shotgun (WGS) entry which is preliminary data.</text>
</comment>
<reference evidence="1 2" key="1">
    <citation type="submission" date="2018-06" db="EMBL/GenBank/DDBJ databases">
        <title>Genomic Encyclopedia of Archaeal and Bacterial Type Strains, Phase II (KMG-II): from individual species to whole genera.</title>
        <authorList>
            <person name="Goeker M."/>
        </authorList>
    </citation>
    <scope>NUCLEOTIDE SEQUENCE [LARGE SCALE GENOMIC DNA]</scope>
    <source>
        <strain evidence="1 2">DSM 29821</strain>
    </source>
</reference>
<evidence type="ECO:0000313" key="2">
    <source>
        <dbReference type="Proteomes" id="UP000249819"/>
    </source>
</evidence>
<name>A0A327VPC0_9BACT</name>
<keyword evidence="2" id="KW-1185">Reference proteome</keyword>
<accession>A0A327VPC0</accession>
<evidence type="ECO:0000313" key="1">
    <source>
        <dbReference type="EMBL" id="RAJ75616.1"/>
    </source>
</evidence>
<dbReference type="AlphaFoldDB" id="A0A327VPC0"/>
<protein>
    <submittedName>
        <fullName evidence="1">Uncharacterized protein</fullName>
    </submittedName>
</protein>
<proteinExistence type="predicted"/>
<organism evidence="1 2">
    <name type="scientific">Chitinophaga dinghuensis</name>
    <dbReference type="NCBI Taxonomy" id="1539050"/>
    <lineage>
        <taxon>Bacteria</taxon>
        <taxon>Pseudomonadati</taxon>
        <taxon>Bacteroidota</taxon>
        <taxon>Chitinophagia</taxon>
        <taxon>Chitinophagales</taxon>
        <taxon>Chitinophagaceae</taxon>
        <taxon>Chitinophaga</taxon>
    </lineage>
</organism>
<dbReference type="Proteomes" id="UP000249819">
    <property type="component" value="Unassembled WGS sequence"/>
</dbReference>
<dbReference type="EMBL" id="QLMA01000009">
    <property type="protein sequence ID" value="RAJ75616.1"/>
    <property type="molecule type" value="Genomic_DNA"/>
</dbReference>
<gene>
    <name evidence="1" type="ORF">CLV59_109230</name>
</gene>